<reference evidence="2" key="2">
    <citation type="journal article" date="2021" name="Syst. Appl. Microbiol.">
        <title>Roseomonas hellenica sp. nov., isolated from roots of wild-growing Alkanna tinctoria.</title>
        <authorList>
            <person name="Rat A."/>
            <person name="Naranjo H.D."/>
            <person name="Lebbe L."/>
            <person name="Cnockaert M."/>
            <person name="Krigas N."/>
            <person name="Grigoriadou K."/>
            <person name="Maloupa E."/>
            <person name="Willems A."/>
        </authorList>
    </citation>
    <scope>NUCLEOTIDE SEQUENCE</scope>
    <source>
        <strain evidence="2">LMG 28251</strain>
    </source>
</reference>
<organism evidence="2 3">
    <name type="scientific">Plastoroseomonas arctica</name>
    <dbReference type="NCBI Taxonomy" id="1509237"/>
    <lineage>
        <taxon>Bacteria</taxon>
        <taxon>Pseudomonadati</taxon>
        <taxon>Pseudomonadota</taxon>
        <taxon>Alphaproteobacteria</taxon>
        <taxon>Acetobacterales</taxon>
        <taxon>Acetobacteraceae</taxon>
        <taxon>Plastoroseomonas</taxon>
    </lineage>
</organism>
<dbReference type="AlphaFoldDB" id="A0AAF1JVB0"/>
<evidence type="ECO:0000313" key="2">
    <source>
        <dbReference type="EMBL" id="MBR0654472.1"/>
    </source>
</evidence>
<reference evidence="2" key="1">
    <citation type="submission" date="2020-01" db="EMBL/GenBank/DDBJ databases">
        <authorList>
            <person name="Rat A."/>
        </authorList>
    </citation>
    <scope>NUCLEOTIDE SEQUENCE</scope>
    <source>
        <strain evidence="2">LMG 28251</strain>
    </source>
</reference>
<dbReference type="RefSeq" id="WP_211873291.1">
    <property type="nucleotide sequence ID" value="NZ_JAAEDH010000004.1"/>
</dbReference>
<sequence length="286" mass="31052">MTSARSGAFLDQADSTELPFLPSLPQWQHDAISRRVAQIAAAVEQQVLPKLIAAPRMRPSAKRPALAKERRRLMALLLVDDMVAAEAALGSLLADGIAAEAIYTALLTPLAREFGVMWEQDRCSFVDVTLGLGRLHQLMVQVSPDFQISRAEPVAAKRIFLTLAPGEQHSFGLTMVSEFFHRAGWDVRRPEASTADEIAQAVRDEKCRVVGLSIGAEDHLAELTRSIATIRRQTVRGDELAIMVGGPLFLQKPSLANRVGADSTAATGAEAVQRAEALYALMSVMD</sequence>
<dbReference type="PROSITE" id="PS51332">
    <property type="entry name" value="B12_BINDING"/>
    <property type="match status" value="1"/>
</dbReference>
<dbReference type="SUPFAM" id="SSF52242">
    <property type="entry name" value="Cobalamin (vitamin B12)-binding domain"/>
    <property type="match status" value="1"/>
</dbReference>
<dbReference type="Gene3D" id="3.40.50.280">
    <property type="entry name" value="Cobalamin-binding domain"/>
    <property type="match status" value="1"/>
</dbReference>
<dbReference type="InterPro" id="IPR036724">
    <property type="entry name" value="Cobalamin-bd_sf"/>
</dbReference>
<dbReference type="GO" id="GO:0046872">
    <property type="term" value="F:metal ion binding"/>
    <property type="evidence" value="ECO:0007669"/>
    <property type="project" value="InterPro"/>
</dbReference>
<dbReference type="CDD" id="cd02065">
    <property type="entry name" value="B12-binding_like"/>
    <property type="match status" value="1"/>
</dbReference>
<name>A0AAF1JVB0_9PROT</name>
<protein>
    <submittedName>
        <fullName evidence="2">Cobalamin B12-binding domain-containing protein</fullName>
    </submittedName>
</protein>
<accession>A0AAF1JVB0</accession>
<dbReference type="GO" id="GO:0031419">
    <property type="term" value="F:cobalamin binding"/>
    <property type="evidence" value="ECO:0007669"/>
    <property type="project" value="InterPro"/>
</dbReference>
<evidence type="ECO:0000313" key="3">
    <source>
        <dbReference type="Proteomes" id="UP001196068"/>
    </source>
</evidence>
<evidence type="ECO:0000259" key="1">
    <source>
        <dbReference type="PROSITE" id="PS51332"/>
    </source>
</evidence>
<gene>
    <name evidence="2" type="ORF">GXW79_05195</name>
</gene>
<keyword evidence="3" id="KW-1185">Reference proteome</keyword>
<dbReference type="Proteomes" id="UP001196068">
    <property type="component" value="Unassembled WGS sequence"/>
</dbReference>
<comment type="caution">
    <text evidence="2">The sequence shown here is derived from an EMBL/GenBank/DDBJ whole genome shotgun (WGS) entry which is preliminary data.</text>
</comment>
<dbReference type="InterPro" id="IPR006158">
    <property type="entry name" value="Cobalamin-bd"/>
</dbReference>
<dbReference type="Pfam" id="PF02310">
    <property type="entry name" value="B12-binding"/>
    <property type="match status" value="1"/>
</dbReference>
<dbReference type="EMBL" id="JAAEDH010000004">
    <property type="protein sequence ID" value="MBR0654472.1"/>
    <property type="molecule type" value="Genomic_DNA"/>
</dbReference>
<proteinExistence type="predicted"/>
<feature type="domain" description="B12-binding" evidence="1">
    <location>
        <begin position="156"/>
        <end position="286"/>
    </location>
</feature>